<gene>
    <name evidence="2" type="ORF">F941_02628</name>
</gene>
<dbReference type="OrthoDB" id="9795565at2"/>
<dbReference type="InterPro" id="IPR027417">
    <property type="entry name" value="P-loop_NTPase"/>
</dbReference>
<evidence type="ECO:0000313" key="2">
    <source>
        <dbReference type="EMBL" id="ENV81813.1"/>
    </source>
</evidence>
<dbReference type="PATRIC" id="fig|1120925.3.peg.2771"/>
<dbReference type="Pfam" id="PF13166">
    <property type="entry name" value="AAA_13"/>
    <property type="match status" value="1"/>
</dbReference>
<feature type="domain" description="Protein CR006 P-loop" evidence="1">
    <location>
        <begin position="19"/>
        <end position="779"/>
    </location>
</feature>
<dbReference type="RefSeq" id="WP_005012165.1">
    <property type="nucleotide sequence ID" value="NZ_KB849728.1"/>
</dbReference>
<dbReference type="eggNOG" id="COG4694">
    <property type="taxonomic scope" value="Bacteria"/>
</dbReference>
<name>N9DMV3_9GAMM</name>
<protein>
    <recommendedName>
        <fullName evidence="1">Protein CR006 P-loop domain-containing protein</fullName>
    </recommendedName>
</protein>
<reference evidence="2 3" key="1">
    <citation type="submission" date="2013-02" db="EMBL/GenBank/DDBJ databases">
        <title>The Genome Sequence of Acinetobacter bouvetii CIP 107468.</title>
        <authorList>
            <consortium name="The Broad Institute Genome Sequencing Platform"/>
            <consortium name="The Broad Institute Genome Sequencing Center for Infectious Disease"/>
            <person name="Cerqueira G."/>
            <person name="Feldgarden M."/>
            <person name="Courvalin P."/>
            <person name="Perichon B."/>
            <person name="Grillot-Courvalin C."/>
            <person name="Clermont D."/>
            <person name="Rocha E."/>
            <person name="Yoon E.-J."/>
            <person name="Nemec A."/>
            <person name="Walker B."/>
            <person name="Young S.K."/>
            <person name="Zeng Q."/>
            <person name="Gargeya S."/>
            <person name="Fitzgerald M."/>
            <person name="Haas B."/>
            <person name="Abouelleil A."/>
            <person name="Alvarado L."/>
            <person name="Arachchi H.M."/>
            <person name="Berlin A.M."/>
            <person name="Chapman S.B."/>
            <person name="Dewar J."/>
            <person name="Goldberg J."/>
            <person name="Griggs A."/>
            <person name="Gujja S."/>
            <person name="Hansen M."/>
            <person name="Howarth C."/>
            <person name="Imamovic A."/>
            <person name="Larimer J."/>
            <person name="McCowan C."/>
            <person name="Murphy C."/>
            <person name="Neiman D."/>
            <person name="Pearson M."/>
            <person name="Priest M."/>
            <person name="Roberts A."/>
            <person name="Saif S."/>
            <person name="Shea T."/>
            <person name="Sisk P."/>
            <person name="Sykes S."/>
            <person name="Wortman J."/>
            <person name="Nusbaum C."/>
            <person name="Birren B."/>
        </authorList>
    </citation>
    <scope>NUCLEOTIDE SEQUENCE [LARGE SCALE GENOMIC DNA]</scope>
    <source>
        <strain evidence="2 3">CIP 107468</strain>
    </source>
</reference>
<organism evidence="2 3">
    <name type="scientific">Acinetobacter bouvetii DSM 14964 = CIP 107468</name>
    <dbReference type="NCBI Taxonomy" id="1120925"/>
    <lineage>
        <taxon>Bacteria</taxon>
        <taxon>Pseudomonadati</taxon>
        <taxon>Pseudomonadota</taxon>
        <taxon>Gammaproteobacteria</taxon>
        <taxon>Moraxellales</taxon>
        <taxon>Moraxellaceae</taxon>
        <taxon>Acinetobacter</taxon>
    </lineage>
</organism>
<dbReference type="InterPro" id="IPR026866">
    <property type="entry name" value="CR006_AAA"/>
</dbReference>
<dbReference type="EMBL" id="APQD01000020">
    <property type="protein sequence ID" value="ENV81813.1"/>
    <property type="molecule type" value="Genomic_DNA"/>
</dbReference>
<proteinExistence type="predicted"/>
<sequence>MKIKRISKIDNFGIFKNFDWGQNLSLGNNQTYDFKDINIFYGRNYSGKTSLSKIIRSLEKQGIPAKYDNPNFQIELLDNSIISQNNLYAFTHPIHVYNSDFVKENLKFIHDENANIESFSVTLGGDNQLIIDRIQELKDELGSNEDSTKSGLYLDIQNKDNEVRCANTDHQNKVRDLDKKLSDKATRGSESIKDNHERFGEIRYDKRNLEADISKVLNNNYQQLTRTQIELFESIIQQRELSAPPELLPYTLNFSSLINSTSQILKTVVGGSQKIEELVKDSELNLWVQKGQHLHKDRSSCAFCTNKITEQRQIELRQHFDQETQILQNRIADGIEQINKLLESQSFKISFDINHYYQQHHVLLTELRANLHANIDLQKKSLEQIIKLLEQKNRQPFTELKAEYPIDYSDRIKAILEQISSIRDECIQLNSNLNNQQKEAKIALRLDHVYNFLQLINYNQLTTDIAQAFQVIAPLETALTTLKTRKATILSDIEIKKAKLSSEEEACKRIKDLLNHEFGHPTLSLEPIEVDTTNGKQIKFEIQRIKDTSKTKAHNLSEGECSLISFCYFLAKVQESLNSGEEPIIWIDDPICSLDSNHIFFVYSLINEKICLHGKFSQLFISTHNLDFLKYLKRLNIRVIQNGQNKELQVSKYFISRDENSSKISKMPKYLSEYSTEFNYLFKQIHTCASTNILSDENHSVFYNFSNNARKFIEIYSFFKFPTYFKHDDERLKTFWNDEIYRLFIGRVNNEYSHCAGVLERGMSLMDVPEMHRVAKAIIQKVKEDIHQYDALLESIDISIQNDSLHPSHQSP</sequence>
<dbReference type="Proteomes" id="UP000018460">
    <property type="component" value="Unassembled WGS sequence"/>
</dbReference>
<dbReference type="AlphaFoldDB" id="N9DMV3"/>
<evidence type="ECO:0000313" key="3">
    <source>
        <dbReference type="Proteomes" id="UP000018460"/>
    </source>
</evidence>
<dbReference type="Gene3D" id="3.40.50.300">
    <property type="entry name" value="P-loop containing nucleotide triphosphate hydrolases"/>
    <property type="match status" value="1"/>
</dbReference>
<evidence type="ECO:0000259" key="1">
    <source>
        <dbReference type="Pfam" id="PF13166"/>
    </source>
</evidence>
<comment type="caution">
    <text evidence="2">The sequence shown here is derived from an EMBL/GenBank/DDBJ whole genome shotgun (WGS) entry which is preliminary data.</text>
</comment>
<keyword evidence="3" id="KW-1185">Reference proteome</keyword>
<dbReference type="SUPFAM" id="SSF52540">
    <property type="entry name" value="P-loop containing nucleoside triphosphate hydrolases"/>
    <property type="match status" value="1"/>
</dbReference>
<accession>N9DMV3</accession>